<organism evidence="2 3">
    <name type="scientific">Legionella lytica</name>
    <dbReference type="NCBI Taxonomy" id="96232"/>
    <lineage>
        <taxon>Bacteria</taxon>
        <taxon>Pseudomonadati</taxon>
        <taxon>Pseudomonadota</taxon>
        <taxon>Gammaproteobacteria</taxon>
        <taxon>Legionellales</taxon>
        <taxon>Legionellaceae</taxon>
        <taxon>Legionella</taxon>
    </lineage>
</organism>
<keyword evidence="1" id="KW-0175">Coiled coil</keyword>
<sequence>MTLKTVGYEFLRINIQNLKREYSNYLERYTIEMTEAEKKDASEITDNPLLILLDRVNKYVVQCKTDRVSDRDVFPKLTDEIRRSAQTTAEDKKRDTLYLLGGLIHRYLRIETEYNEYNQSRLNLYSWFSRNTLWKPTDCRLYVAIKSALGLSEANKLDDYTIVNALEVFQENMEMDVEVEEQVGKEKKQVKKKRYQTYPHFSTVDPNFKSNLEKMIATHKESGKSMIRQFEAIDFLQSLMKKLDQENQPIEREINEWCASLAKTHKNFGLLSKELIEQHLNQYYQSKPEKTNDKEHIQYLLEGILNNPTFIANNDHSKFLNELVISNTDPSRSICCGAYILLLKQGNLDKKLVTQMTNAFGFSEKLTIEVQVACLKAFKAYADDVTDLSKASAPEDEVQLDYKFFGTSKTMVSQTTQLIVMLGEEKAHSLVM</sequence>
<dbReference type="Proteomes" id="UP001057474">
    <property type="component" value="Chromosome"/>
</dbReference>
<accession>A0ABY4Y5P5</accession>
<evidence type="ECO:0008006" key="4">
    <source>
        <dbReference type="Google" id="ProtNLM"/>
    </source>
</evidence>
<gene>
    <name evidence="2" type="ORF">J2N86_07440</name>
</gene>
<evidence type="ECO:0000256" key="1">
    <source>
        <dbReference type="SAM" id="Coils"/>
    </source>
</evidence>
<name>A0ABY4Y5P5_9GAMM</name>
<evidence type="ECO:0000313" key="3">
    <source>
        <dbReference type="Proteomes" id="UP001057474"/>
    </source>
</evidence>
<reference evidence="2" key="1">
    <citation type="submission" date="2021-03" db="EMBL/GenBank/DDBJ databases">
        <title>Legionella lytica PCM 2298.</title>
        <authorList>
            <person name="Koper P."/>
        </authorList>
    </citation>
    <scope>NUCLEOTIDE SEQUENCE</scope>
    <source>
        <strain evidence="2">PCM 2298</strain>
    </source>
</reference>
<keyword evidence="3" id="KW-1185">Reference proteome</keyword>
<dbReference type="EMBL" id="CP071527">
    <property type="protein sequence ID" value="USQ12560.1"/>
    <property type="molecule type" value="Genomic_DNA"/>
</dbReference>
<protein>
    <recommendedName>
        <fullName evidence="4">Substrate of the Dot/Icm secretion system</fullName>
    </recommendedName>
</protein>
<evidence type="ECO:0000313" key="2">
    <source>
        <dbReference type="EMBL" id="USQ12560.1"/>
    </source>
</evidence>
<feature type="coiled-coil region" evidence="1">
    <location>
        <begin position="8"/>
        <end position="39"/>
    </location>
</feature>
<dbReference type="RefSeq" id="WP_252578702.1">
    <property type="nucleotide sequence ID" value="NZ_CP071527.1"/>
</dbReference>
<proteinExistence type="predicted"/>